<proteinExistence type="predicted"/>
<protein>
    <submittedName>
        <fullName evidence="3">Coiled-coil domain-containing protein 89</fullName>
    </submittedName>
</protein>
<organism evidence="3 4">
    <name type="scientific">Scomber scombrus</name>
    <name type="common">Atlantic mackerel</name>
    <name type="synonym">Scomber vernalis</name>
    <dbReference type="NCBI Taxonomy" id="13677"/>
    <lineage>
        <taxon>Eukaryota</taxon>
        <taxon>Metazoa</taxon>
        <taxon>Chordata</taxon>
        <taxon>Craniata</taxon>
        <taxon>Vertebrata</taxon>
        <taxon>Euteleostomi</taxon>
        <taxon>Actinopterygii</taxon>
        <taxon>Neopterygii</taxon>
        <taxon>Teleostei</taxon>
        <taxon>Neoteleostei</taxon>
        <taxon>Acanthomorphata</taxon>
        <taxon>Pelagiaria</taxon>
        <taxon>Scombriformes</taxon>
        <taxon>Scombridae</taxon>
        <taxon>Scomber</taxon>
    </lineage>
</organism>
<evidence type="ECO:0000313" key="3">
    <source>
        <dbReference type="EMBL" id="CAK6954138.1"/>
    </source>
</evidence>
<evidence type="ECO:0000256" key="1">
    <source>
        <dbReference type="ARBA" id="ARBA00023054"/>
    </source>
</evidence>
<keyword evidence="4" id="KW-1185">Reference proteome</keyword>
<reference evidence="3 4" key="1">
    <citation type="submission" date="2024-01" db="EMBL/GenBank/DDBJ databases">
        <authorList>
            <person name="Alioto T."/>
            <person name="Alioto T."/>
            <person name="Gomez Garrido J."/>
        </authorList>
    </citation>
    <scope>NUCLEOTIDE SEQUENCE [LARGE SCALE GENOMIC DNA]</scope>
</reference>
<dbReference type="EMBL" id="CAWUFR010000015">
    <property type="protein sequence ID" value="CAK6954138.1"/>
    <property type="molecule type" value="Genomic_DNA"/>
</dbReference>
<keyword evidence="1 2" id="KW-0175">Coiled coil</keyword>
<comment type="caution">
    <text evidence="3">The sequence shown here is derived from an EMBL/GenBank/DDBJ whole genome shotgun (WGS) entry which is preliminary data.</text>
</comment>
<dbReference type="PANTHER" id="PTHR34768">
    <property type="entry name" value="COILED-COIL DOMAIN-CONTAINING PROTEIN 89"/>
    <property type="match status" value="1"/>
</dbReference>
<feature type="coiled-coil region" evidence="2">
    <location>
        <begin position="64"/>
        <end position="226"/>
    </location>
</feature>
<evidence type="ECO:0000313" key="4">
    <source>
        <dbReference type="Proteomes" id="UP001314229"/>
    </source>
</evidence>
<evidence type="ECO:0000256" key="2">
    <source>
        <dbReference type="SAM" id="Coils"/>
    </source>
</evidence>
<feature type="coiled-coil region" evidence="2">
    <location>
        <begin position="266"/>
        <end position="327"/>
    </location>
</feature>
<accession>A0AAV1N530</accession>
<sequence>MTTPQRNTENLVNAECKNTECVDSIQKLLEKLRNLPTGDKSDTEMLWSRIDEQSSLICMLKQRADELLLRCQALQKINTELEEQVTGCQKELDREKKKTEIIERRFMDLAANNQAIIAFMDEHKSQNVQLKLKNKQLQSENDSLFSQKLQDKEVVVQKLMQEVKLLTEKYTNKENEYREKLAEYQSKLLEQTTKHHTKEALLCEQLHDVKKQLGEFSQRCKDLKLQLQNTGVENALKETNMRESITSLTKEKDKLLRVSVERGKIIQEKQEEMQQLEKKYKEEKKARSKAESRFEQEAQAVNADVKVKSLQCALDEFKITHEKLNKDFEAFKEHSTNLLVQERELNKKLRHMIS</sequence>
<dbReference type="AlphaFoldDB" id="A0AAV1N530"/>
<gene>
    <name evidence="3" type="ORF">FSCOSCO3_A036923</name>
</gene>
<name>A0AAV1N530_SCOSC</name>
<dbReference type="InterPro" id="IPR043450">
    <property type="entry name" value="CCDC89-like"/>
</dbReference>
<dbReference type="PANTHER" id="PTHR34768:SF2">
    <property type="entry name" value="COILED-COIL DOMAIN CONTAINING 89"/>
    <property type="match status" value="1"/>
</dbReference>
<dbReference type="Proteomes" id="UP001314229">
    <property type="component" value="Unassembled WGS sequence"/>
</dbReference>